<dbReference type="GO" id="GO:0016757">
    <property type="term" value="F:glycosyltransferase activity"/>
    <property type="evidence" value="ECO:0007669"/>
    <property type="project" value="UniProtKB-KW"/>
</dbReference>
<evidence type="ECO:0000259" key="4">
    <source>
        <dbReference type="Pfam" id="PF00535"/>
    </source>
</evidence>
<organism evidence="5 6">
    <name type="scientific">Paracoccus aurantiacus</name>
    <dbReference type="NCBI Taxonomy" id="2599412"/>
    <lineage>
        <taxon>Bacteria</taxon>
        <taxon>Pseudomonadati</taxon>
        <taxon>Pseudomonadota</taxon>
        <taxon>Alphaproteobacteria</taxon>
        <taxon>Rhodobacterales</taxon>
        <taxon>Paracoccaceae</taxon>
        <taxon>Paracoccus</taxon>
    </lineage>
</organism>
<dbReference type="PANTHER" id="PTHR43179:SF12">
    <property type="entry name" value="GALACTOFURANOSYLTRANSFERASE GLFT2"/>
    <property type="match status" value="1"/>
</dbReference>
<dbReference type="Gene3D" id="3.40.50.2000">
    <property type="entry name" value="Glycogen Phosphorylase B"/>
    <property type="match status" value="1"/>
</dbReference>
<dbReference type="OrthoDB" id="9771846at2"/>
<dbReference type="Gene3D" id="3.90.550.10">
    <property type="entry name" value="Spore Coat Polysaccharide Biosynthesis Protein SpsA, Chain A"/>
    <property type="match status" value="1"/>
</dbReference>
<evidence type="ECO:0000313" key="5">
    <source>
        <dbReference type="EMBL" id="TXB69604.1"/>
    </source>
</evidence>
<dbReference type="SUPFAM" id="SSF53756">
    <property type="entry name" value="UDP-Glycosyltransferase/glycogen phosphorylase"/>
    <property type="match status" value="1"/>
</dbReference>
<feature type="domain" description="Glycosyltransferase 2-like" evidence="4">
    <location>
        <begin position="203"/>
        <end position="332"/>
    </location>
</feature>
<gene>
    <name evidence="5" type="ORF">FQV27_05640</name>
</gene>
<dbReference type="EMBL" id="VOPL01000002">
    <property type="protein sequence ID" value="TXB69604.1"/>
    <property type="molecule type" value="Genomic_DNA"/>
</dbReference>
<dbReference type="Pfam" id="PF00535">
    <property type="entry name" value="Glycos_transf_2"/>
    <property type="match status" value="1"/>
</dbReference>
<dbReference type="InterPro" id="IPR029044">
    <property type="entry name" value="Nucleotide-diphossugar_trans"/>
</dbReference>
<proteinExistence type="inferred from homology"/>
<dbReference type="RefSeq" id="WP_147096894.1">
    <property type="nucleotide sequence ID" value="NZ_JBHUFH010000001.1"/>
</dbReference>
<reference evidence="5 6" key="1">
    <citation type="submission" date="2019-08" db="EMBL/GenBank/DDBJ databases">
        <authorList>
            <person name="Ye J."/>
        </authorList>
    </citation>
    <scope>NUCLEOTIDE SEQUENCE [LARGE SCALE GENOMIC DNA]</scope>
    <source>
        <strain evidence="5 6">TK008</strain>
    </source>
</reference>
<evidence type="ECO:0000313" key="6">
    <source>
        <dbReference type="Proteomes" id="UP000321562"/>
    </source>
</evidence>
<dbReference type="PANTHER" id="PTHR43179">
    <property type="entry name" value="RHAMNOSYLTRANSFERASE WBBL"/>
    <property type="match status" value="1"/>
</dbReference>
<dbReference type="InterPro" id="IPR001173">
    <property type="entry name" value="Glyco_trans_2-like"/>
</dbReference>
<dbReference type="Proteomes" id="UP000321562">
    <property type="component" value="Unassembled WGS sequence"/>
</dbReference>
<keyword evidence="2" id="KW-0328">Glycosyltransferase</keyword>
<protein>
    <submittedName>
        <fullName evidence="5">Glycosyltransferase</fullName>
    </submittedName>
</protein>
<name>A0A5C6S7I0_9RHOB</name>
<evidence type="ECO:0000256" key="3">
    <source>
        <dbReference type="ARBA" id="ARBA00022679"/>
    </source>
</evidence>
<comment type="caution">
    <text evidence="5">The sequence shown here is derived from an EMBL/GenBank/DDBJ whole genome shotgun (WGS) entry which is preliminary data.</text>
</comment>
<dbReference type="SUPFAM" id="SSF53448">
    <property type="entry name" value="Nucleotide-diphospho-sugar transferases"/>
    <property type="match status" value="1"/>
</dbReference>
<keyword evidence="6" id="KW-1185">Reference proteome</keyword>
<accession>A0A5C6S7I0</accession>
<dbReference type="Pfam" id="PF13692">
    <property type="entry name" value="Glyco_trans_1_4"/>
    <property type="match status" value="1"/>
</dbReference>
<evidence type="ECO:0000256" key="1">
    <source>
        <dbReference type="ARBA" id="ARBA00006739"/>
    </source>
</evidence>
<sequence>MLPKVLQSVFNRYTARHGSLSKPGFALRDRRGMIFGYVEAITVNDGRLRVEGWTVGGPVGLSNTENSVSGEPALQRNDVSSQFVGAENMLPGFRLDLPLSQSNTVFWVEHDGQSFVYPMPAIEHRDLTKMRLSQVLPFARDSLKVVAPGLHYLRHRDTHSAMRIKDALGLNTVTRSGELNADAFAPDSAPIGPLPDLPGGRITIVVPVYNGFDLLPKVLARVIKHTDLPFHLLLVEDRSSDDRVRPWLRSWHEGLTPEMRGQVTLIENDENLGFIRSVNRAFAEAIPAGAHVVLLNADAFVPEGWASKLMRPMLEESRVATVTPMSNDAEIFNAPVICERVDLQPGQVDLINSRIATLPGTGERVDVPTGVGFCMAMNIDYLRALPELDTVFGKGYGEEVDWCQRAALRGGRNLGFGGLFVEHRGGVSFGSEEKQRLMRSNGMMISRRYPRFDADVQDFIGTDPLLTSRLAMGIALAASAPGADVLIYLVHSMGGGAEHYVERRAADDVADGNVAIMLRVGGMSRWQIELVTPGGVTLGQTNDTDLIERLLSIPAQKTVVYSCGVGDRSPLEIPDVLGRIADGPNDRVEVLFHDFFPLSPSYTLLDSDGIFRGVPSAQENTDPAHEWRATSAGTVTLSDWREGWGRLMARADVLRVFSQDSRERVEAAYPEQSSKIEITPHKLLHDVPAVTRPANSANAPVIGVLGNIGHQKGAAVLRDMSSLLSRHGQAKLVVVGNVDPSYPLAQPARIHGNYQVADIPGLVARYGIDRWLIPSIWPETFSYATHEALATGLPVWSFDLGAQGDAVEKVARERGQGGIIPLPTNQDEISAALDIILSDAPSA</sequence>
<keyword evidence="3 5" id="KW-0808">Transferase</keyword>
<comment type="similarity">
    <text evidence="1">Belongs to the glycosyltransferase 2 family.</text>
</comment>
<dbReference type="AlphaFoldDB" id="A0A5C6S7I0"/>
<evidence type="ECO:0000256" key="2">
    <source>
        <dbReference type="ARBA" id="ARBA00022676"/>
    </source>
</evidence>